<comment type="cofactor">
    <cofactor evidence="1">
        <name>Mg(2+)</name>
        <dbReference type="ChEBI" id="CHEBI:18420"/>
    </cofactor>
</comment>
<gene>
    <name evidence="4" type="ORF">ACFSC0_15835</name>
</gene>
<dbReference type="InterPro" id="IPR018506">
    <property type="entry name" value="Cyt_B5_heme-BS"/>
</dbReference>
<comment type="caution">
    <text evidence="4">The sequence shown here is derived from an EMBL/GenBank/DDBJ whole genome shotgun (WGS) entry which is preliminary data.</text>
</comment>
<dbReference type="InterPro" id="IPR015797">
    <property type="entry name" value="NUDIX_hydrolase-like_dom_sf"/>
</dbReference>
<evidence type="ECO:0000256" key="2">
    <source>
        <dbReference type="ARBA" id="ARBA00022801"/>
    </source>
</evidence>
<dbReference type="PROSITE" id="PS51462">
    <property type="entry name" value="NUDIX"/>
    <property type="match status" value="1"/>
</dbReference>
<reference evidence="5" key="1">
    <citation type="journal article" date="2019" name="Int. J. Syst. Evol. Microbiol.">
        <title>The Global Catalogue of Microorganisms (GCM) 10K type strain sequencing project: providing services to taxonomists for standard genome sequencing and annotation.</title>
        <authorList>
            <consortium name="The Broad Institute Genomics Platform"/>
            <consortium name="The Broad Institute Genome Sequencing Center for Infectious Disease"/>
            <person name="Wu L."/>
            <person name="Ma J."/>
        </authorList>
    </citation>
    <scope>NUCLEOTIDE SEQUENCE [LARGE SCALE GENOMIC DNA]</scope>
    <source>
        <strain evidence="5">DFY28</strain>
    </source>
</reference>
<dbReference type="SUPFAM" id="SSF55811">
    <property type="entry name" value="Nudix"/>
    <property type="match status" value="1"/>
</dbReference>
<dbReference type="PROSITE" id="PS00893">
    <property type="entry name" value="NUDIX_BOX"/>
    <property type="match status" value="1"/>
</dbReference>
<dbReference type="EMBL" id="JBHUEY010000006">
    <property type="protein sequence ID" value="MFD1784873.1"/>
    <property type="molecule type" value="Genomic_DNA"/>
</dbReference>
<dbReference type="PANTHER" id="PTHR21340">
    <property type="entry name" value="DIADENOSINE 5,5-P1,P4-TETRAPHOSPHATE PYROPHOSPHOHYDROLASE MUTT"/>
    <property type="match status" value="1"/>
</dbReference>
<evidence type="ECO:0000256" key="1">
    <source>
        <dbReference type="ARBA" id="ARBA00001946"/>
    </source>
</evidence>
<dbReference type="CDD" id="cd04662">
    <property type="entry name" value="NUDIX_Hydrolase"/>
    <property type="match status" value="1"/>
</dbReference>
<evidence type="ECO:0000313" key="4">
    <source>
        <dbReference type="EMBL" id="MFD1784873.1"/>
    </source>
</evidence>
<dbReference type="RefSeq" id="WP_377281838.1">
    <property type="nucleotide sequence ID" value="NZ_JBHRSI010000005.1"/>
</dbReference>
<organism evidence="4 5">
    <name type="scientific">Phenylobacterium terrae</name>
    <dbReference type="NCBI Taxonomy" id="2665495"/>
    <lineage>
        <taxon>Bacteria</taxon>
        <taxon>Pseudomonadati</taxon>
        <taxon>Pseudomonadota</taxon>
        <taxon>Alphaproteobacteria</taxon>
        <taxon>Caulobacterales</taxon>
        <taxon>Caulobacteraceae</taxon>
        <taxon>Phenylobacterium</taxon>
    </lineage>
</organism>
<dbReference type="Proteomes" id="UP001597237">
    <property type="component" value="Unassembled WGS sequence"/>
</dbReference>
<dbReference type="Pfam" id="PF00293">
    <property type="entry name" value="NUDIX"/>
    <property type="match status" value="1"/>
</dbReference>
<dbReference type="PANTHER" id="PTHR21340:SF7">
    <property type="entry name" value="NUDIX HYDROLASE DOMAIN-CONTAINING PROTEIN"/>
    <property type="match status" value="1"/>
</dbReference>
<dbReference type="PROSITE" id="PS00191">
    <property type="entry name" value="CYTOCHROME_B5_1"/>
    <property type="match status" value="1"/>
</dbReference>
<accession>A0ABW4N4Y7</accession>
<dbReference type="Gene3D" id="3.90.79.10">
    <property type="entry name" value="Nucleoside Triphosphate Pyrophosphohydrolase"/>
    <property type="match status" value="1"/>
</dbReference>
<evidence type="ECO:0000313" key="5">
    <source>
        <dbReference type="Proteomes" id="UP001597237"/>
    </source>
</evidence>
<keyword evidence="2" id="KW-0378">Hydrolase</keyword>
<sequence>MGSTRTSAGLLVWRRGQDGIEFLLAHPGGPLWAKRDDGAWMIPKGEIDEDEDPLACAVREFEEEVGQAVPGPFEPLTPIRQKGGKRVLCWLVEADLDLTGFRSNTFHMEWPRGSGRLLEVPEIEKAAYWPAKDAMTKILPSQAPLLAEALARLAP</sequence>
<dbReference type="InterPro" id="IPR020084">
    <property type="entry name" value="NUDIX_hydrolase_CS"/>
</dbReference>
<dbReference type="InterPro" id="IPR000086">
    <property type="entry name" value="NUDIX_hydrolase_dom"/>
</dbReference>
<keyword evidence="5" id="KW-1185">Reference proteome</keyword>
<proteinExistence type="predicted"/>
<dbReference type="InterPro" id="IPR051325">
    <property type="entry name" value="Nudix_hydrolase_domain"/>
</dbReference>
<evidence type="ECO:0000259" key="3">
    <source>
        <dbReference type="PROSITE" id="PS51462"/>
    </source>
</evidence>
<name>A0ABW4N4Y7_9CAUL</name>
<protein>
    <submittedName>
        <fullName evidence="4">NUDIX domain-containing protein</fullName>
    </submittedName>
</protein>
<feature type="domain" description="Nudix hydrolase" evidence="3">
    <location>
        <begin position="3"/>
        <end position="152"/>
    </location>
</feature>